<protein>
    <recommendedName>
        <fullName evidence="4">TonB-dependent receptor</fullName>
    </recommendedName>
</protein>
<gene>
    <name evidence="2" type="ORF">LX80_01302</name>
</gene>
<dbReference type="AlphaFoldDB" id="A0A2W7RT63"/>
<dbReference type="EMBL" id="QKZV01000003">
    <property type="protein sequence ID" value="PZX63651.1"/>
    <property type="molecule type" value="Genomic_DNA"/>
</dbReference>
<reference evidence="2 3" key="1">
    <citation type="submission" date="2018-06" db="EMBL/GenBank/DDBJ databases">
        <title>Genomic Encyclopedia of Archaeal and Bacterial Type Strains, Phase II (KMG-II): from individual species to whole genera.</title>
        <authorList>
            <person name="Goeker M."/>
        </authorList>
    </citation>
    <scope>NUCLEOTIDE SEQUENCE [LARGE SCALE GENOMIC DNA]</scope>
    <source>
        <strain evidence="2 3">DSM 23241</strain>
    </source>
</reference>
<evidence type="ECO:0008006" key="4">
    <source>
        <dbReference type="Google" id="ProtNLM"/>
    </source>
</evidence>
<evidence type="ECO:0000313" key="2">
    <source>
        <dbReference type="EMBL" id="PZX63651.1"/>
    </source>
</evidence>
<keyword evidence="3" id="KW-1185">Reference proteome</keyword>
<evidence type="ECO:0000313" key="3">
    <source>
        <dbReference type="Proteomes" id="UP000249720"/>
    </source>
</evidence>
<organism evidence="2 3">
    <name type="scientific">Hydrotalea sandarakina</name>
    <dbReference type="NCBI Taxonomy" id="1004304"/>
    <lineage>
        <taxon>Bacteria</taxon>
        <taxon>Pseudomonadati</taxon>
        <taxon>Bacteroidota</taxon>
        <taxon>Chitinophagia</taxon>
        <taxon>Chitinophagales</taxon>
        <taxon>Chitinophagaceae</taxon>
        <taxon>Hydrotalea</taxon>
    </lineage>
</organism>
<keyword evidence="1" id="KW-0732">Signal</keyword>
<sequence>MHYTWLILLLLTLNCAYAQTVNDTTNKVLWENWRQLQQQTSDEIGLIALDDAELADENFNAYASLLNAGKDVLYNAAAFNWNIARFSMRGYSKNLFSTYFNGVPLDNLINGGNLVNLWNGLTDVFKNRELVLGLQQNNFSFGNLGTVVNIVVKPNTQSKQNIINVAFSNRAYANRNALTHYTGKLNNGWAFVYSAAWQWANENYVPGTGMKNFASFFSAEKSLNNKHFFTFNFLGNYNSNNMAAPATEELMLLSNSRYYNANWGYQNGKKRNAVVRRTIQPIALMNYHWQMDALSSFKIGLLAGISLQKQSGFDWNNVPDPRPDYYKYLPSFQADSVLRNAIQNYLIKHPDALQINWSNLYTVNSNNKETIFNVNGNTNESFTGLRSRYILRDNHINTIHFAASTIYQKVFTNNWQLNIGAQIQYQQSHYFQSVNDLLGGDFWVNWNQFAIATNNNNSNSIQYNLLQPNQLIKEGGKYGYDFDASVFKLSRFLQVVKQFKKVDINIAECIGYTQLQRNGRVQNGLFPDNSFGMSKQLTFLNYGMKLGVTYKQNGKNYFNLNLLQQSLPPNFFDVFISPKFNSFMQEDIRSVQYKSAEFNYYKNTNTLKLRITGFYTAINNLSKIYTYYDDDIFSFINNELTNIAQRHMGIEFGAEWRYNDKWQFSTAFVLGDYSYTNRAKATLRVENTAAIIQKDIVYWKNFKVPGSPQKAANFSITYRPLRNAYMSVSTNYLSDNWMQLNPIRRTSRAVQGLDAKSIAFANVIQPGELPKYLFVNLFAAFQLNVPKSNIIKLKPIWISTGVTNLLNNQQMFSSAYEQMRFDFASQDISKFAPKYFSAYGTQFFISTSIKF</sequence>
<dbReference type="Proteomes" id="UP000249720">
    <property type="component" value="Unassembled WGS sequence"/>
</dbReference>
<name>A0A2W7RT63_9BACT</name>
<accession>A0A2W7RT63</accession>
<feature type="signal peptide" evidence="1">
    <location>
        <begin position="1"/>
        <end position="18"/>
    </location>
</feature>
<dbReference type="OrthoDB" id="1453181at2"/>
<feature type="chain" id="PRO_5016165996" description="TonB-dependent receptor" evidence="1">
    <location>
        <begin position="19"/>
        <end position="851"/>
    </location>
</feature>
<proteinExistence type="predicted"/>
<evidence type="ECO:0000256" key="1">
    <source>
        <dbReference type="SAM" id="SignalP"/>
    </source>
</evidence>
<dbReference type="SUPFAM" id="SSF56935">
    <property type="entry name" value="Porins"/>
    <property type="match status" value="1"/>
</dbReference>
<dbReference type="RefSeq" id="WP_111294443.1">
    <property type="nucleotide sequence ID" value="NZ_QKZV01000003.1"/>
</dbReference>
<comment type="caution">
    <text evidence="2">The sequence shown here is derived from an EMBL/GenBank/DDBJ whole genome shotgun (WGS) entry which is preliminary data.</text>
</comment>